<dbReference type="STRING" id="1325734.A0A428P3J0"/>
<name>A0A428P3J0_9HYPO</name>
<dbReference type="OrthoDB" id="2157530at2759"/>
<dbReference type="EMBL" id="NKCI01000214">
    <property type="protein sequence ID" value="RSL47569.1"/>
    <property type="molecule type" value="Genomic_DNA"/>
</dbReference>
<protein>
    <submittedName>
        <fullName evidence="1">Uncharacterized protein</fullName>
    </submittedName>
</protein>
<dbReference type="PANTHER" id="PTHR24148">
    <property type="entry name" value="ANKYRIN REPEAT DOMAIN-CONTAINING PROTEIN 39 HOMOLOG-RELATED"/>
    <property type="match status" value="1"/>
</dbReference>
<sequence>MVTLSNPKDKIYAFLGMAKDRQQLGITPQYSLPDRQVYIDTAARILKNANSLHLLSDVLPGKVLDLPSWVPDWSCHNFDDGSTVDTSTTGNTKQTDINPLKSGLTKTIPNSPPKASSSTNYARSLQLMTTDNIIQPIPAWQSLLQPPRRLSTP</sequence>
<evidence type="ECO:0000313" key="2">
    <source>
        <dbReference type="Proteomes" id="UP000288168"/>
    </source>
</evidence>
<comment type="caution">
    <text evidence="1">The sequence shown here is derived from an EMBL/GenBank/DDBJ whole genome shotgun (WGS) entry which is preliminary data.</text>
</comment>
<proteinExistence type="predicted"/>
<dbReference type="AlphaFoldDB" id="A0A428P3J0"/>
<dbReference type="PANTHER" id="PTHR24148:SF81">
    <property type="entry name" value="HETEROKARYON INCOMPATIBILITY DOMAIN-CONTAINING PROTEIN"/>
    <property type="match status" value="1"/>
</dbReference>
<dbReference type="InterPro" id="IPR052895">
    <property type="entry name" value="HetReg/Transcr_Mod"/>
</dbReference>
<organism evidence="1 2">
    <name type="scientific">Fusarium duplospermum</name>
    <dbReference type="NCBI Taxonomy" id="1325734"/>
    <lineage>
        <taxon>Eukaryota</taxon>
        <taxon>Fungi</taxon>
        <taxon>Dikarya</taxon>
        <taxon>Ascomycota</taxon>
        <taxon>Pezizomycotina</taxon>
        <taxon>Sordariomycetes</taxon>
        <taxon>Hypocreomycetidae</taxon>
        <taxon>Hypocreales</taxon>
        <taxon>Nectriaceae</taxon>
        <taxon>Fusarium</taxon>
        <taxon>Fusarium solani species complex</taxon>
    </lineage>
</organism>
<evidence type="ECO:0000313" key="1">
    <source>
        <dbReference type="EMBL" id="RSL47569.1"/>
    </source>
</evidence>
<reference evidence="1 2" key="1">
    <citation type="submission" date="2017-06" db="EMBL/GenBank/DDBJ databases">
        <title>Comparative genomic analysis of Ambrosia Fusariam Clade fungi.</title>
        <authorList>
            <person name="Stajich J.E."/>
            <person name="Carrillo J."/>
            <person name="Kijimoto T."/>
            <person name="Eskalen A."/>
            <person name="O'Donnell K."/>
            <person name="Kasson M."/>
        </authorList>
    </citation>
    <scope>NUCLEOTIDE SEQUENCE [LARGE SCALE GENOMIC DNA]</scope>
    <source>
        <strain evidence="1 2">NRRL62584</strain>
    </source>
</reference>
<dbReference type="Proteomes" id="UP000288168">
    <property type="component" value="Unassembled WGS sequence"/>
</dbReference>
<keyword evidence="2" id="KW-1185">Reference proteome</keyword>
<accession>A0A428P3J0</accession>
<gene>
    <name evidence="1" type="ORF">CEP54_013339</name>
</gene>